<dbReference type="STRING" id="485915.Dret_1232"/>
<organism evidence="1 2">
    <name type="scientific">Desulfohalobium retbaense (strain ATCC 49708 / DSM 5692 / JCM 16813 / HR100)</name>
    <dbReference type="NCBI Taxonomy" id="485915"/>
    <lineage>
        <taxon>Bacteria</taxon>
        <taxon>Pseudomonadati</taxon>
        <taxon>Thermodesulfobacteriota</taxon>
        <taxon>Desulfovibrionia</taxon>
        <taxon>Desulfovibrionales</taxon>
        <taxon>Desulfohalobiaceae</taxon>
        <taxon>Desulfohalobium</taxon>
    </lineage>
</organism>
<sequence>MRIKTPTKHIVAWKKRRLMGGSASKTTPMAGQLRGFVVGGSIEDRP</sequence>
<evidence type="ECO:0000313" key="2">
    <source>
        <dbReference type="Proteomes" id="UP000001052"/>
    </source>
</evidence>
<evidence type="ECO:0000313" key="1">
    <source>
        <dbReference type="EMBL" id="ACV68520.1"/>
    </source>
</evidence>
<dbReference type="HOGENOM" id="CLU_3182919_0_0_7"/>
<accession>C8X1U8</accession>
<gene>
    <name evidence="1" type="ordered locus">Dret_1232</name>
</gene>
<dbReference type="EMBL" id="CP001734">
    <property type="protein sequence ID" value="ACV68520.1"/>
    <property type="molecule type" value="Genomic_DNA"/>
</dbReference>
<dbReference type="Proteomes" id="UP000001052">
    <property type="component" value="Chromosome"/>
</dbReference>
<keyword evidence="2" id="KW-1185">Reference proteome</keyword>
<reference evidence="1 2" key="2">
    <citation type="journal article" date="2010" name="Stand. Genomic Sci.">
        <title>Complete genome sequence of Desulfohalobium retbaense type strain (HR(100)).</title>
        <authorList>
            <person name="Spring S."/>
            <person name="Nolan M."/>
            <person name="Lapidus A."/>
            <person name="Glavina Del Rio T."/>
            <person name="Copeland A."/>
            <person name="Tice H."/>
            <person name="Cheng J.F."/>
            <person name="Lucas S."/>
            <person name="Land M."/>
            <person name="Chen F."/>
            <person name="Bruce D."/>
            <person name="Goodwin L."/>
            <person name="Pitluck S."/>
            <person name="Ivanova N."/>
            <person name="Mavromatis K."/>
            <person name="Mikhailova N."/>
            <person name="Pati A."/>
            <person name="Chen A."/>
            <person name="Palaniappan K."/>
            <person name="Hauser L."/>
            <person name="Chang Y.J."/>
            <person name="Jeffries C.D."/>
            <person name="Munk C."/>
            <person name="Kiss H."/>
            <person name="Chain P."/>
            <person name="Han C."/>
            <person name="Brettin T."/>
            <person name="Detter J.C."/>
            <person name="Schuler E."/>
            <person name="Goker M."/>
            <person name="Rohde M."/>
            <person name="Bristow J."/>
            <person name="Eisen J.A."/>
            <person name="Markowitz V."/>
            <person name="Hugenholtz P."/>
            <person name="Kyrpides N.C."/>
            <person name="Klenk H.P."/>
        </authorList>
    </citation>
    <scope>NUCLEOTIDE SEQUENCE [LARGE SCALE GENOMIC DNA]</scope>
    <source>
        <strain evidence="1 2">DSM 5692</strain>
    </source>
</reference>
<protein>
    <submittedName>
        <fullName evidence="1">Uncharacterized protein</fullName>
    </submittedName>
</protein>
<dbReference type="KEGG" id="drt:Dret_1232"/>
<dbReference type="AlphaFoldDB" id="C8X1U8"/>
<dbReference type="RefSeq" id="WP_015751667.1">
    <property type="nucleotide sequence ID" value="NC_013223.1"/>
</dbReference>
<reference evidence="2" key="1">
    <citation type="submission" date="2009-09" db="EMBL/GenBank/DDBJ databases">
        <title>The complete chromosome of Desulfohalobium retbaense DSM 5692.</title>
        <authorList>
            <consortium name="US DOE Joint Genome Institute (JGI-PGF)"/>
            <person name="Lucas S."/>
            <person name="Copeland A."/>
            <person name="Lapidus A."/>
            <person name="Glavina del Rio T."/>
            <person name="Dalin E."/>
            <person name="Tice H."/>
            <person name="Bruce D."/>
            <person name="Goodwin L."/>
            <person name="Pitluck S."/>
            <person name="Kyrpides N."/>
            <person name="Mavromatis K."/>
            <person name="Ivanova N."/>
            <person name="Mikhailova N."/>
            <person name="Munk A.C."/>
            <person name="Brettin T."/>
            <person name="Detter J.C."/>
            <person name="Han C."/>
            <person name="Tapia R."/>
            <person name="Larimer F."/>
            <person name="Land M."/>
            <person name="Hauser L."/>
            <person name="Markowitz V."/>
            <person name="Cheng J.-F."/>
            <person name="Hugenholtz P."/>
            <person name="Woyke T."/>
            <person name="Wu D."/>
            <person name="Spring S."/>
            <person name="Klenk H.-P."/>
            <person name="Eisen J.A."/>
        </authorList>
    </citation>
    <scope>NUCLEOTIDE SEQUENCE [LARGE SCALE GENOMIC DNA]</scope>
    <source>
        <strain evidence="2">DSM 5692</strain>
    </source>
</reference>
<name>C8X1U8_DESRD</name>
<proteinExistence type="predicted"/>